<name>A0A151UAD3_CAJCA</name>
<organism evidence="2 3">
    <name type="scientific">Cajanus cajan</name>
    <name type="common">Pigeon pea</name>
    <name type="synonym">Cajanus indicus</name>
    <dbReference type="NCBI Taxonomy" id="3821"/>
    <lineage>
        <taxon>Eukaryota</taxon>
        <taxon>Viridiplantae</taxon>
        <taxon>Streptophyta</taxon>
        <taxon>Embryophyta</taxon>
        <taxon>Tracheophyta</taxon>
        <taxon>Spermatophyta</taxon>
        <taxon>Magnoliopsida</taxon>
        <taxon>eudicotyledons</taxon>
        <taxon>Gunneridae</taxon>
        <taxon>Pentapetalae</taxon>
        <taxon>rosids</taxon>
        <taxon>fabids</taxon>
        <taxon>Fabales</taxon>
        <taxon>Fabaceae</taxon>
        <taxon>Papilionoideae</taxon>
        <taxon>50 kb inversion clade</taxon>
        <taxon>NPAAA clade</taxon>
        <taxon>indigoferoid/millettioid clade</taxon>
        <taxon>Phaseoleae</taxon>
        <taxon>Cajanus</taxon>
    </lineage>
</organism>
<dbReference type="Pfam" id="PF24626">
    <property type="entry name" value="SH3_Tf2-1"/>
    <property type="match status" value="1"/>
</dbReference>
<evidence type="ECO:0000313" key="3">
    <source>
        <dbReference type="Proteomes" id="UP000075243"/>
    </source>
</evidence>
<dbReference type="EMBL" id="CM003603">
    <property type="protein sequence ID" value="KYP76286.1"/>
    <property type="molecule type" value="Genomic_DNA"/>
</dbReference>
<proteinExistence type="predicted"/>
<dbReference type="Gramene" id="C.cajan_19932.t">
    <property type="protein sequence ID" value="C.cajan_19932.t.cds1"/>
    <property type="gene ID" value="C.cajan_19932"/>
</dbReference>
<feature type="domain" description="Tf2-1-like SH3-like" evidence="1">
    <location>
        <begin position="17"/>
        <end position="82"/>
    </location>
</feature>
<dbReference type="SUPFAM" id="SSF54160">
    <property type="entry name" value="Chromo domain-like"/>
    <property type="match status" value="1"/>
</dbReference>
<dbReference type="InterPro" id="IPR056924">
    <property type="entry name" value="SH3_Tf2-1"/>
</dbReference>
<evidence type="ECO:0000313" key="2">
    <source>
        <dbReference type="EMBL" id="KYP76286.1"/>
    </source>
</evidence>
<reference evidence="2 3" key="1">
    <citation type="journal article" date="2012" name="Nat. Biotechnol.">
        <title>Draft genome sequence of pigeonpea (Cajanus cajan), an orphan legume crop of resource-poor farmers.</title>
        <authorList>
            <person name="Varshney R.K."/>
            <person name="Chen W."/>
            <person name="Li Y."/>
            <person name="Bharti A.K."/>
            <person name="Saxena R.K."/>
            <person name="Schlueter J.A."/>
            <person name="Donoghue M.T."/>
            <person name="Azam S."/>
            <person name="Fan G."/>
            <person name="Whaley A.M."/>
            <person name="Farmer A.D."/>
            <person name="Sheridan J."/>
            <person name="Iwata A."/>
            <person name="Tuteja R."/>
            <person name="Penmetsa R.V."/>
            <person name="Wu W."/>
            <person name="Upadhyaya H.D."/>
            <person name="Yang S.P."/>
            <person name="Shah T."/>
            <person name="Saxena K.B."/>
            <person name="Michael T."/>
            <person name="McCombie W.R."/>
            <person name="Yang B."/>
            <person name="Zhang G."/>
            <person name="Yang H."/>
            <person name="Wang J."/>
            <person name="Spillane C."/>
            <person name="Cook D.R."/>
            <person name="May G.D."/>
            <person name="Xu X."/>
            <person name="Jackson S.A."/>
        </authorList>
    </citation>
    <scope>NUCLEOTIDE SEQUENCE [LARGE SCALE GENOMIC DNA]</scope>
    <source>
        <strain evidence="3">cv. Asha</strain>
    </source>
</reference>
<dbReference type="PANTHER" id="PTHR46148">
    <property type="entry name" value="CHROMO DOMAIN-CONTAINING PROTEIN"/>
    <property type="match status" value="1"/>
</dbReference>
<keyword evidence="3" id="KW-1185">Reference proteome</keyword>
<protein>
    <recommendedName>
        <fullName evidence="1">Tf2-1-like SH3-like domain-containing protein</fullName>
    </recommendedName>
</protein>
<dbReference type="PANTHER" id="PTHR46148:SF52">
    <property type="entry name" value="OS04G0603800 PROTEIN"/>
    <property type="match status" value="1"/>
</dbReference>
<accession>A0A151UAD3</accession>
<dbReference type="AlphaFoldDB" id="A0A151UAD3"/>
<evidence type="ECO:0000259" key="1">
    <source>
        <dbReference type="Pfam" id="PF24626"/>
    </source>
</evidence>
<dbReference type="InterPro" id="IPR016197">
    <property type="entry name" value="Chromo-like_dom_sf"/>
</dbReference>
<dbReference type="Proteomes" id="UP000075243">
    <property type="component" value="Chromosome 1"/>
</dbReference>
<gene>
    <name evidence="2" type="ORF">KK1_020519</name>
</gene>
<dbReference type="OMA" id="TSWEAWE"/>
<sequence>MKHYADTKRRDMSYDVGDLVYVRLRPYQQQSLSGSTYHKLSKRFCGPYKILARIGTIAYQLDLPAESKIHPVFHCSLLKRHHGPAPDTNPIPLEAFNHQPIIRPLEILATRLDNSTDPPTKMVLVQWFGLSPEDTSWEAWEPLKSDYHLEDKVIFPEVDIVSNQTTTQLANARPKRTTTTPAHLKDYIP</sequence>